<feature type="domain" description="Ferric reductase NAD binding" evidence="3">
    <location>
        <begin position="651"/>
        <end position="785"/>
    </location>
</feature>
<dbReference type="Gene3D" id="3.40.50.80">
    <property type="entry name" value="Nucleotide-binding domain of ferredoxin-NADP reductase (FNR) module"/>
    <property type="match status" value="1"/>
</dbReference>
<proteinExistence type="predicted"/>
<feature type="transmembrane region" description="Helical" evidence="2">
    <location>
        <begin position="502"/>
        <end position="523"/>
    </location>
</feature>
<dbReference type="InterPro" id="IPR052603">
    <property type="entry name" value="EFCB6"/>
</dbReference>
<feature type="transmembrane region" description="Helical" evidence="2">
    <location>
        <begin position="810"/>
        <end position="832"/>
    </location>
</feature>
<feature type="transmembrane region" description="Helical" evidence="2">
    <location>
        <begin position="473"/>
        <end position="490"/>
    </location>
</feature>
<dbReference type="InterPro" id="IPR011992">
    <property type="entry name" value="EF-hand-dom_pair"/>
</dbReference>
<dbReference type="Gene3D" id="2.30.29.30">
    <property type="entry name" value="Pleckstrin-homology domain (PH domain)/Phosphotyrosine-binding domain (PTB)"/>
    <property type="match status" value="1"/>
</dbReference>
<keyword evidence="1" id="KW-0560">Oxidoreductase</keyword>
<feature type="transmembrane region" description="Helical" evidence="2">
    <location>
        <begin position="447"/>
        <end position="464"/>
    </location>
</feature>
<evidence type="ECO:0000313" key="5">
    <source>
        <dbReference type="Proteomes" id="UP000225706"/>
    </source>
</evidence>
<evidence type="ECO:0000313" key="4">
    <source>
        <dbReference type="EMBL" id="PFX24558.1"/>
    </source>
</evidence>
<dbReference type="CDD" id="cd00934">
    <property type="entry name" value="PTB"/>
    <property type="match status" value="1"/>
</dbReference>
<dbReference type="PANTHER" id="PTHR20875:SF0">
    <property type="entry name" value="GH12158P"/>
    <property type="match status" value="1"/>
</dbReference>
<evidence type="ECO:0000259" key="3">
    <source>
        <dbReference type="Pfam" id="PF08030"/>
    </source>
</evidence>
<dbReference type="EMBL" id="LSMT01000173">
    <property type="protein sequence ID" value="PFX24558.1"/>
    <property type="molecule type" value="Genomic_DNA"/>
</dbReference>
<dbReference type="SUPFAM" id="SSF47473">
    <property type="entry name" value="EF-hand"/>
    <property type="match status" value="1"/>
</dbReference>
<dbReference type="InterPro" id="IPR011993">
    <property type="entry name" value="PH-like_dom_sf"/>
</dbReference>
<feature type="transmembrane region" description="Helical" evidence="2">
    <location>
        <begin position="337"/>
        <end position="360"/>
    </location>
</feature>
<keyword evidence="5" id="KW-1185">Reference proteome</keyword>
<feature type="transmembrane region" description="Helical" evidence="2">
    <location>
        <begin position="274"/>
        <end position="294"/>
    </location>
</feature>
<dbReference type="InterPro" id="IPR039261">
    <property type="entry name" value="FNR_nucleotide-bd"/>
</dbReference>
<keyword evidence="2" id="KW-1133">Transmembrane helix</keyword>
<dbReference type="OrthoDB" id="5954077at2759"/>
<feature type="transmembrane region" description="Helical" evidence="2">
    <location>
        <begin position="372"/>
        <end position="396"/>
    </location>
</feature>
<organism evidence="4 5">
    <name type="scientific">Stylophora pistillata</name>
    <name type="common">Smooth cauliflower coral</name>
    <dbReference type="NCBI Taxonomy" id="50429"/>
    <lineage>
        <taxon>Eukaryota</taxon>
        <taxon>Metazoa</taxon>
        <taxon>Cnidaria</taxon>
        <taxon>Anthozoa</taxon>
        <taxon>Hexacorallia</taxon>
        <taxon>Scleractinia</taxon>
        <taxon>Astrocoeniina</taxon>
        <taxon>Pocilloporidae</taxon>
        <taxon>Stylophora</taxon>
    </lineage>
</organism>
<dbReference type="Gene3D" id="1.10.238.10">
    <property type="entry name" value="EF-hand"/>
    <property type="match status" value="1"/>
</dbReference>
<keyword evidence="2" id="KW-0812">Transmembrane</keyword>
<dbReference type="InterPro" id="IPR013121">
    <property type="entry name" value="Fe_red_NAD-bd_6"/>
</dbReference>
<dbReference type="Proteomes" id="UP000225706">
    <property type="component" value="Unassembled WGS sequence"/>
</dbReference>
<dbReference type="PANTHER" id="PTHR20875">
    <property type="entry name" value="EF-HAND CALCIUM-BINDING DOMAIN-CONTAINING PROTEIN 6-RELATED"/>
    <property type="match status" value="1"/>
</dbReference>
<reference evidence="5" key="1">
    <citation type="journal article" date="2017" name="bioRxiv">
        <title>Comparative analysis of the genomes of Stylophora pistillata and Acropora digitifera provides evidence for extensive differences between species of corals.</title>
        <authorList>
            <person name="Voolstra C.R."/>
            <person name="Li Y."/>
            <person name="Liew Y.J."/>
            <person name="Baumgarten S."/>
            <person name="Zoccola D."/>
            <person name="Flot J.-F."/>
            <person name="Tambutte S."/>
            <person name="Allemand D."/>
            <person name="Aranda M."/>
        </authorList>
    </citation>
    <scope>NUCLEOTIDE SEQUENCE [LARGE SCALE GENOMIC DNA]</scope>
</reference>
<protein>
    <recommendedName>
        <fullName evidence="3">Ferric reductase NAD binding domain-containing protein</fullName>
    </recommendedName>
</protein>
<comment type="caution">
    <text evidence="4">The sequence shown here is derived from an EMBL/GenBank/DDBJ whole genome shotgun (WGS) entry which is preliminary data.</text>
</comment>
<dbReference type="AlphaFoldDB" id="A0A2B4S7K9"/>
<gene>
    <name evidence="4" type="ORF">AWC38_SpisGene10827</name>
</gene>
<dbReference type="GO" id="GO:0016491">
    <property type="term" value="F:oxidoreductase activity"/>
    <property type="evidence" value="ECO:0007669"/>
    <property type="project" value="UniProtKB-KW"/>
</dbReference>
<name>A0A2B4S7K9_STYPI</name>
<evidence type="ECO:0000256" key="2">
    <source>
        <dbReference type="SAM" id="Phobius"/>
    </source>
</evidence>
<sequence>MSLERGAIKLADFPELSAGYGNTQSSEETSYSSLEFFQVEKLMKKVRKFVREKGIMVEDQFHEYDPLRTGNVSASDFKKAFKEAFQDLLADEQVEEILNFYRDHDNSDVCNWSKFLHDAETAEISALHQDTLTDSHKEAVLKRVALLMKDKMNISTLLPSSASQLPNSNGVNEFDTKAEEFFQLLSTLTIKEDLKIVMNMYTDEMGFKYQELLRDLQKVEHYHEETERSSKRSESSNQSPRVLIEIPDDQVVDFKQTKPFVRQRWKRFSISYEALVWSVFLMMTTLCIVDHFVFNGDVVLGRSGKLPNRIWGTNIGETLTNVVWAVTARLIITSQNLMFYTMMWCLPNFISEVAPNWIIMDGIREVHSRMHTFAGIFLIAVPSLAHVLVIFVPPLIDGTELKYYPPSTFNYSTFPDHLNWTKPWDPAAVEGWTFNDHKGVHLTSDEIYRFVLMIVLFCFFFPLSRSNYANQRSYSLAMALHVFAGIWYAIDNIRKITHGLAHVTNLPILIIWCIDRLVSIYFYRRHEGHIVRKEVIGKDYVILYVKLDKEVEHTVGDVYYLLHQPKGSTGILPQRSHPFTTFANLSKDSTWDIGFVISIMEDYNQLCLPWTYWLADSTEDTAFRAWGPYRSSVSKLYNQLVSSVPSPSHYVLFATGSGCGYLLDVLSCLAHKTEPPHKGSESGEEKRIDIFYSVRCKALYHFLRKPINELLGKIKEKNVASIKFRFYLTSPEEDTSGENAVESHFQLIKGRIDFEKALKSTNKTSCCYFVGRPEIAENVEKICKKKGVRLVKDFTNGRGHQKDRHLLIKYLKMSFWAIFFTIAFCVTANIVIDIKDNCFELCLQEGEDQGTKIVYDFSRIIYCGVDSKRRKILVFNYHHLEGEEREVFLTQAFLCETKSEAKRLACTVAEYFQSLKCVDAQEYDGDENGNFEGLQLSGTSEDLTSEQDDGRIVIKSNSEIDIELECI</sequence>
<accession>A0A2B4S7K9</accession>
<dbReference type="Pfam" id="PF08030">
    <property type="entry name" value="NAD_binding_6"/>
    <property type="match status" value="1"/>
</dbReference>
<evidence type="ECO:0000256" key="1">
    <source>
        <dbReference type="ARBA" id="ARBA00023002"/>
    </source>
</evidence>
<keyword evidence="2" id="KW-0472">Membrane</keyword>